<dbReference type="InterPro" id="IPR008979">
    <property type="entry name" value="Galactose-bd-like_sf"/>
</dbReference>
<evidence type="ECO:0000256" key="5">
    <source>
        <dbReference type="PROSITE-ProRule" id="PRU01240"/>
    </source>
</evidence>
<dbReference type="SUPFAM" id="SSF49785">
    <property type="entry name" value="Galactose-binding domain-like"/>
    <property type="match status" value="1"/>
</dbReference>
<evidence type="ECO:0000256" key="7">
    <source>
        <dbReference type="SAM" id="SignalP"/>
    </source>
</evidence>
<feature type="chain" id="PRO_5046535539" description="Serine protease" evidence="7">
    <location>
        <begin position="25"/>
        <end position="572"/>
    </location>
</feature>
<feature type="domain" description="Peptidase S8/S53" evidence="8">
    <location>
        <begin position="126"/>
        <end position="410"/>
    </location>
</feature>
<accession>A0ABP9ZVW9</accession>
<keyword evidence="7" id="KW-0732">Signal</keyword>
<evidence type="ECO:0000259" key="9">
    <source>
        <dbReference type="Pfam" id="PF01483"/>
    </source>
</evidence>
<comment type="similarity">
    <text evidence="1 5">Belongs to the peptidase S8 family.</text>
</comment>
<dbReference type="RefSeq" id="WP_353293211.1">
    <property type="nucleotide sequence ID" value="NZ_BAABWH010000001.1"/>
</dbReference>
<dbReference type="EMBL" id="BAABWH010000001">
    <property type="protein sequence ID" value="GAA6144276.1"/>
    <property type="molecule type" value="Genomic_DNA"/>
</dbReference>
<name>A0ABP9ZVW9_9GAMM</name>
<feature type="region of interest" description="Disordered" evidence="6">
    <location>
        <begin position="428"/>
        <end position="453"/>
    </location>
</feature>
<dbReference type="InterPro" id="IPR023828">
    <property type="entry name" value="Peptidase_S8_Ser-AS"/>
</dbReference>
<dbReference type="InterPro" id="IPR002884">
    <property type="entry name" value="P_dom"/>
</dbReference>
<dbReference type="InterPro" id="IPR036852">
    <property type="entry name" value="Peptidase_S8/S53_dom_sf"/>
</dbReference>
<evidence type="ECO:0000256" key="3">
    <source>
        <dbReference type="ARBA" id="ARBA00022801"/>
    </source>
</evidence>
<dbReference type="PANTHER" id="PTHR43806:SF11">
    <property type="entry name" value="CEREVISIN-RELATED"/>
    <property type="match status" value="1"/>
</dbReference>
<comment type="caution">
    <text evidence="10">The sequence shown here is derived from an EMBL/GenBank/DDBJ whole genome shotgun (WGS) entry which is preliminary data.</text>
</comment>
<feature type="active site" description="Charge relay system" evidence="5">
    <location>
        <position position="192"/>
    </location>
</feature>
<dbReference type="InterPro" id="IPR034176">
    <property type="entry name" value="Peptidases_S8_13"/>
</dbReference>
<dbReference type="InterPro" id="IPR050131">
    <property type="entry name" value="Peptidase_S8_subtilisin-like"/>
</dbReference>
<proteinExistence type="inferred from homology"/>
<dbReference type="InterPro" id="IPR000209">
    <property type="entry name" value="Peptidase_S8/S53_dom"/>
</dbReference>
<dbReference type="SUPFAM" id="SSF52743">
    <property type="entry name" value="Subtilisin-like"/>
    <property type="match status" value="1"/>
</dbReference>
<dbReference type="PRINTS" id="PR00723">
    <property type="entry name" value="SUBTILISIN"/>
</dbReference>
<gene>
    <name evidence="10" type="ORF">NBRC116585_03930</name>
</gene>
<reference evidence="10 11" key="1">
    <citation type="submission" date="2024-04" db="EMBL/GenBank/DDBJ databases">
        <title>Draft genome sequence of Thalassolituus maritimus NBRC 116585.</title>
        <authorList>
            <person name="Miyakawa T."/>
            <person name="Kusuya Y."/>
            <person name="Miura T."/>
        </authorList>
    </citation>
    <scope>NUCLEOTIDE SEQUENCE [LARGE SCALE GENOMIC DNA]</scope>
    <source>
        <strain evidence="10 11">5NW40-0001</strain>
    </source>
</reference>
<evidence type="ECO:0000313" key="10">
    <source>
        <dbReference type="EMBL" id="GAA6144276.1"/>
    </source>
</evidence>
<organism evidence="10 11">
    <name type="scientific">Thalassolituus maritimus</name>
    <dbReference type="NCBI Taxonomy" id="484498"/>
    <lineage>
        <taxon>Bacteria</taxon>
        <taxon>Pseudomonadati</taxon>
        <taxon>Pseudomonadota</taxon>
        <taxon>Gammaproteobacteria</taxon>
        <taxon>Oceanospirillales</taxon>
        <taxon>Oceanospirillaceae</taxon>
        <taxon>Thalassolituus</taxon>
    </lineage>
</organism>
<dbReference type="Pfam" id="PF01483">
    <property type="entry name" value="P_proprotein"/>
    <property type="match status" value="1"/>
</dbReference>
<feature type="signal peptide" evidence="7">
    <location>
        <begin position="1"/>
        <end position="24"/>
    </location>
</feature>
<keyword evidence="2 5" id="KW-0645">Protease</keyword>
<dbReference type="Proteomes" id="UP001481413">
    <property type="component" value="Unassembled WGS sequence"/>
</dbReference>
<evidence type="ECO:0000256" key="1">
    <source>
        <dbReference type="ARBA" id="ARBA00011073"/>
    </source>
</evidence>
<dbReference type="InterPro" id="IPR015500">
    <property type="entry name" value="Peptidase_S8_subtilisin-rel"/>
</dbReference>
<sequence>MTIKSKLSVLAAAALAASIGSAHAGQYVVTTRIAHDDAGERFQKWFPKLAVKRRMADRRRWVINLPDDNTRLIEALKRYNLIEAVEPDIHVTTQMVPNDPLFSQQWGLFSDAAGINAQDAWDITLGEGAVIAVADTGYVPHPDLNANLLPGYDMISSSSAARDGNGRDNNAIDEGDYTTFWTCGSSSNSSWHGAHVAGIANATGDDGVGIIGVAPNAKHVPVRVLGACGGSLSDIADGVLWAAGLSVSGLPTNPNPADVINMSLGGAGASCPGFMQDAIDAATAAGSVVVVAAGNSNVNASGSVPANCNNVITVASLGVDGSRASYSNYGNIVDVAAPGGGNGDGIISTIDSGSQGREGAAYAKYQGTSMAAPQVAGVVALLRSANPDLTPTEIENVLKSTARPFVGECNGCGTGLVDAHAALLAVTDGEPTDPTEPTDPVDPEPEPEPEPVVESVTYGGSANITLNDASRYWFFFTREGVSRIALNVSNSGDNAQSTVVINHNNHNELSVTLTAPDGSQVAMSRTGVSGTAGQYVAATNGQSGQYTLTVVDRSPGNRGSLNYFAVNQDEVQ</sequence>
<feature type="active site" description="Charge relay system" evidence="5">
    <location>
        <position position="369"/>
    </location>
</feature>
<dbReference type="Gene3D" id="3.40.50.200">
    <property type="entry name" value="Peptidase S8/S53 domain"/>
    <property type="match status" value="1"/>
</dbReference>
<evidence type="ECO:0000256" key="2">
    <source>
        <dbReference type="ARBA" id="ARBA00022670"/>
    </source>
</evidence>
<evidence type="ECO:0000313" key="11">
    <source>
        <dbReference type="Proteomes" id="UP001481413"/>
    </source>
</evidence>
<dbReference type="CDD" id="cd07496">
    <property type="entry name" value="Peptidases_S8_13"/>
    <property type="match status" value="1"/>
</dbReference>
<feature type="compositionally biased region" description="Acidic residues" evidence="6">
    <location>
        <begin position="439"/>
        <end position="451"/>
    </location>
</feature>
<evidence type="ECO:0000259" key="8">
    <source>
        <dbReference type="Pfam" id="PF00082"/>
    </source>
</evidence>
<feature type="domain" description="P/Homo B" evidence="9">
    <location>
        <begin position="494"/>
        <end position="565"/>
    </location>
</feature>
<keyword evidence="4 5" id="KW-0720">Serine protease</keyword>
<keyword evidence="11" id="KW-1185">Reference proteome</keyword>
<dbReference type="Pfam" id="PF00082">
    <property type="entry name" value="Peptidase_S8"/>
    <property type="match status" value="1"/>
</dbReference>
<dbReference type="PROSITE" id="PS51892">
    <property type="entry name" value="SUBTILASE"/>
    <property type="match status" value="1"/>
</dbReference>
<dbReference type="PANTHER" id="PTHR43806">
    <property type="entry name" value="PEPTIDASE S8"/>
    <property type="match status" value="1"/>
</dbReference>
<evidence type="ECO:0000256" key="6">
    <source>
        <dbReference type="SAM" id="MobiDB-lite"/>
    </source>
</evidence>
<protein>
    <recommendedName>
        <fullName evidence="12">Serine protease</fullName>
    </recommendedName>
</protein>
<feature type="active site" description="Charge relay system" evidence="5">
    <location>
        <position position="135"/>
    </location>
</feature>
<dbReference type="PROSITE" id="PS00138">
    <property type="entry name" value="SUBTILASE_SER"/>
    <property type="match status" value="1"/>
</dbReference>
<evidence type="ECO:0008006" key="12">
    <source>
        <dbReference type="Google" id="ProtNLM"/>
    </source>
</evidence>
<evidence type="ECO:0000256" key="4">
    <source>
        <dbReference type="ARBA" id="ARBA00022825"/>
    </source>
</evidence>
<keyword evidence="3 5" id="KW-0378">Hydrolase</keyword>